<keyword evidence="1" id="KW-1133">Transmembrane helix</keyword>
<evidence type="ECO:0000313" key="2">
    <source>
        <dbReference type="EMBL" id="OHA03540.1"/>
    </source>
</evidence>
<dbReference type="Proteomes" id="UP000177811">
    <property type="component" value="Unassembled WGS sequence"/>
</dbReference>
<protein>
    <submittedName>
        <fullName evidence="2">Uncharacterized protein</fullName>
    </submittedName>
</protein>
<comment type="caution">
    <text evidence="2">The sequence shown here is derived from an EMBL/GenBank/DDBJ whole genome shotgun (WGS) entry which is preliminary data.</text>
</comment>
<proteinExistence type="predicted"/>
<evidence type="ECO:0000313" key="3">
    <source>
        <dbReference type="Proteomes" id="UP000177811"/>
    </source>
</evidence>
<feature type="transmembrane region" description="Helical" evidence="1">
    <location>
        <begin position="12"/>
        <end position="31"/>
    </location>
</feature>
<keyword evidence="1" id="KW-0812">Transmembrane</keyword>
<dbReference type="EMBL" id="MHQL01000013">
    <property type="protein sequence ID" value="OHA03540.1"/>
    <property type="molecule type" value="Genomic_DNA"/>
</dbReference>
<keyword evidence="1" id="KW-0472">Membrane</keyword>
<dbReference type="AlphaFoldDB" id="A0A1G2KVW4"/>
<sequence length="72" mass="8630">MPQKVLFLARPFLFGTTIVNIFSAAWFDFLFGGNCRRARTFHKSKKSKIVRLHFLWLSFLSHYFPNFIKKFL</sequence>
<name>A0A1G2KVW4_9BACT</name>
<reference evidence="2 3" key="1">
    <citation type="journal article" date="2016" name="Nat. Commun.">
        <title>Thousands of microbial genomes shed light on interconnected biogeochemical processes in an aquifer system.</title>
        <authorList>
            <person name="Anantharaman K."/>
            <person name="Brown C.T."/>
            <person name="Hug L.A."/>
            <person name="Sharon I."/>
            <person name="Castelle C.J."/>
            <person name="Probst A.J."/>
            <person name="Thomas B.C."/>
            <person name="Singh A."/>
            <person name="Wilkins M.J."/>
            <person name="Karaoz U."/>
            <person name="Brodie E.L."/>
            <person name="Williams K.H."/>
            <person name="Hubbard S.S."/>
            <person name="Banfield J.F."/>
        </authorList>
    </citation>
    <scope>NUCLEOTIDE SEQUENCE [LARGE SCALE GENOMIC DNA]</scope>
</reference>
<accession>A0A1G2KVW4</accession>
<organism evidence="2 3">
    <name type="scientific">Candidatus Sungbacteria bacterium RIFCSPHIGHO2_02_FULL_51_29</name>
    <dbReference type="NCBI Taxonomy" id="1802273"/>
    <lineage>
        <taxon>Bacteria</taxon>
        <taxon>Candidatus Sungiibacteriota</taxon>
    </lineage>
</organism>
<evidence type="ECO:0000256" key="1">
    <source>
        <dbReference type="SAM" id="Phobius"/>
    </source>
</evidence>
<gene>
    <name evidence="2" type="ORF">A3C16_00500</name>
</gene>
<feature type="transmembrane region" description="Helical" evidence="1">
    <location>
        <begin position="52"/>
        <end position="68"/>
    </location>
</feature>